<dbReference type="InterPro" id="IPR010730">
    <property type="entry name" value="HET"/>
</dbReference>
<dbReference type="EMBL" id="MU155170">
    <property type="protein sequence ID" value="KAF9482083.1"/>
    <property type="molecule type" value="Genomic_DNA"/>
</dbReference>
<sequence length="660" mass="74557">MSLYDEKLRETPSIDPNVPAHRTLLKALQDFVIPLIRNVDTTRTNDQLLVGPEAEKLLGALKDFISCVVTRCQSRKPNDPEVTLSEDETEDRDSDVKPSPHHETLGEIPIAKSRLAEGPYEQKQVTITLNPSLPSKALQDKIQMALRNHVFNSMPIRLLYFNRQESSSRITLVEREAIYALLSSTMQEKLSMFLPPLAYSETEETIDDCIEELVFDHARYAILSHTWLHSTPGEITYGDLNKGSFDAGTAGYQKLANFCKIAWQEHGLPFSWMDTVCINKESSSELDESIRSMYKWYDRAHVCMIYLAETRTLSEMHSDTWFTRGWTLQELLAPEVVMFYGTHWERLAEGSDNDKNNIHITQEITRATTLTQKELEDIKQAPISRRMQLASLRKVTRAEDTAYSLMGIFNVSFSTAYGEGMERAFLRLLQEILASAEDVLDIFNWAGAPPSMWSRATRILPTSPRYYLHRSTAEYYYKGTRPMEPLALTHVGLRIPVVLMPGIGIDNRTPTYNPIGDLTGTANISPIDFKIPTSYGILTKRTPSAGADGPYNKDHYQLTFAVFNFSATGFGKIFFMKTCMAICLLCDEVSGKITPTGSIYPLQTHTPITFDLKKRVKHEEGDQSLGGSQADDTFDGDPSHEAIDKDDLKGHGMQLINLYL</sequence>
<dbReference type="PANTHER" id="PTHR10622:SF10">
    <property type="entry name" value="HET DOMAIN-CONTAINING PROTEIN"/>
    <property type="match status" value="1"/>
</dbReference>
<feature type="compositionally biased region" description="Basic and acidic residues" evidence="1">
    <location>
        <begin position="94"/>
        <end position="105"/>
    </location>
</feature>
<organism evidence="3 4">
    <name type="scientific">Pholiota conissans</name>
    <dbReference type="NCBI Taxonomy" id="109636"/>
    <lineage>
        <taxon>Eukaryota</taxon>
        <taxon>Fungi</taxon>
        <taxon>Dikarya</taxon>
        <taxon>Basidiomycota</taxon>
        <taxon>Agaricomycotina</taxon>
        <taxon>Agaricomycetes</taxon>
        <taxon>Agaricomycetidae</taxon>
        <taxon>Agaricales</taxon>
        <taxon>Agaricineae</taxon>
        <taxon>Strophariaceae</taxon>
        <taxon>Pholiota</taxon>
    </lineage>
</organism>
<reference evidence="3" key="1">
    <citation type="submission" date="2020-11" db="EMBL/GenBank/DDBJ databases">
        <authorList>
            <consortium name="DOE Joint Genome Institute"/>
            <person name="Ahrendt S."/>
            <person name="Riley R."/>
            <person name="Andreopoulos W."/>
            <person name="Labutti K."/>
            <person name="Pangilinan J."/>
            <person name="Ruiz-Duenas F.J."/>
            <person name="Barrasa J.M."/>
            <person name="Sanchez-Garcia M."/>
            <person name="Camarero S."/>
            <person name="Miyauchi S."/>
            <person name="Serrano A."/>
            <person name="Linde D."/>
            <person name="Babiker R."/>
            <person name="Drula E."/>
            <person name="Ayuso-Fernandez I."/>
            <person name="Pacheco R."/>
            <person name="Padilla G."/>
            <person name="Ferreira P."/>
            <person name="Barriuso J."/>
            <person name="Kellner H."/>
            <person name="Castanera R."/>
            <person name="Alfaro M."/>
            <person name="Ramirez L."/>
            <person name="Pisabarro A.G."/>
            <person name="Kuo A."/>
            <person name="Tritt A."/>
            <person name="Lipzen A."/>
            <person name="He G."/>
            <person name="Yan M."/>
            <person name="Ng V."/>
            <person name="Cullen D."/>
            <person name="Martin F."/>
            <person name="Rosso M.-N."/>
            <person name="Henrissat B."/>
            <person name="Hibbett D."/>
            <person name="Martinez A.T."/>
            <person name="Grigoriev I.V."/>
        </authorList>
    </citation>
    <scope>NUCLEOTIDE SEQUENCE</scope>
    <source>
        <strain evidence="3">CIRM-BRFM 674</strain>
    </source>
</reference>
<keyword evidence="4" id="KW-1185">Reference proteome</keyword>
<evidence type="ECO:0000313" key="3">
    <source>
        <dbReference type="EMBL" id="KAF9482083.1"/>
    </source>
</evidence>
<dbReference type="Proteomes" id="UP000807469">
    <property type="component" value="Unassembled WGS sequence"/>
</dbReference>
<proteinExistence type="predicted"/>
<dbReference type="AlphaFoldDB" id="A0A9P5Z7K0"/>
<evidence type="ECO:0000313" key="4">
    <source>
        <dbReference type="Proteomes" id="UP000807469"/>
    </source>
</evidence>
<dbReference type="PANTHER" id="PTHR10622">
    <property type="entry name" value="HET DOMAIN-CONTAINING PROTEIN"/>
    <property type="match status" value="1"/>
</dbReference>
<evidence type="ECO:0000256" key="1">
    <source>
        <dbReference type="SAM" id="MobiDB-lite"/>
    </source>
</evidence>
<dbReference type="Pfam" id="PF06985">
    <property type="entry name" value="HET"/>
    <property type="match status" value="1"/>
</dbReference>
<comment type="caution">
    <text evidence="3">The sequence shown here is derived from an EMBL/GenBank/DDBJ whole genome shotgun (WGS) entry which is preliminary data.</text>
</comment>
<name>A0A9P5Z7K0_9AGAR</name>
<gene>
    <name evidence="3" type="ORF">BDN70DRAFT_971104</name>
</gene>
<feature type="domain" description="Heterokaryon incompatibility" evidence="2">
    <location>
        <begin position="220"/>
        <end position="312"/>
    </location>
</feature>
<feature type="region of interest" description="Disordered" evidence="1">
    <location>
        <begin position="75"/>
        <end position="105"/>
    </location>
</feature>
<accession>A0A9P5Z7K0</accession>
<protein>
    <recommendedName>
        <fullName evidence="2">Heterokaryon incompatibility domain-containing protein</fullName>
    </recommendedName>
</protein>
<evidence type="ECO:0000259" key="2">
    <source>
        <dbReference type="Pfam" id="PF06985"/>
    </source>
</evidence>
<dbReference type="OrthoDB" id="674604at2759"/>
<feature type="compositionally biased region" description="Acidic residues" evidence="1">
    <location>
        <begin position="84"/>
        <end position="93"/>
    </location>
</feature>
<feature type="region of interest" description="Disordered" evidence="1">
    <location>
        <begin position="620"/>
        <end position="643"/>
    </location>
</feature>